<dbReference type="EMBL" id="RQJP01000003">
    <property type="protein sequence ID" value="RRB13750.1"/>
    <property type="molecule type" value="Genomic_DNA"/>
</dbReference>
<evidence type="ECO:0000256" key="1">
    <source>
        <dbReference type="SAM" id="MobiDB-lite"/>
    </source>
</evidence>
<accession>A0A3P1CKL9</accession>
<sequence>MKTKGPTQKVRDTIAEAPKGHIEDTDPTQKRNVPDDGPSGENTKNDGERGGGLWTSGGEVTSGTPYHYDEDEKK</sequence>
<evidence type="ECO:0000313" key="2">
    <source>
        <dbReference type="EMBL" id="RRB13750.1"/>
    </source>
</evidence>
<dbReference type="Proteomes" id="UP000274271">
    <property type="component" value="Unassembled WGS sequence"/>
</dbReference>
<feature type="region of interest" description="Disordered" evidence="1">
    <location>
        <begin position="1"/>
        <end position="74"/>
    </location>
</feature>
<feature type="compositionally biased region" description="Basic and acidic residues" evidence="1">
    <location>
        <begin position="9"/>
        <end position="34"/>
    </location>
</feature>
<proteinExistence type="predicted"/>
<comment type="caution">
    <text evidence="2">The sequence shown here is derived from an EMBL/GenBank/DDBJ whole genome shotgun (WGS) entry which is preliminary data.</text>
</comment>
<dbReference type="AlphaFoldDB" id="A0A3P1CKL9"/>
<dbReference type="RefSeq" id="WP_124907647.1">
    <property type="nucleotide sequence ID" value="NZ_RQJP01000003.1"/>
</dbReference>
<reference evidence="2 3" key="1">
    <citation type="submission" date="2018-11" db="EMBL/GenBank/DDBJ databases">
        <authorList>
            <person name="Zhou Z."/>
            <person name="Wang G."/>
        </authorList>
    </citation>
    <scope>NUCLEOTIDE SEQUENCE [LARGE SCALE GENOMIC DNA]</scope>
    <source>
        <strain evidence="2 3">KCTC42998</strain>
    </source>
</reference>
<name>A0A3P1CKL9_9BACT</name>
<keyword evidence="3" id="KW-1185">Reference proteome</keyword>
<dbReference type="OrthoDB" id="964342at2"/>
<evidence type="ECO:0000313" key="3">
    <source>
        <dbReference type="Proteomes" id="UP000274271"/>
    </source>
</evidence>
<gene>
    <name evidence="2" type="ORF">EHT87_15935</name>
</gene>
<protein>
    <submittedName>
        <fullName evidence="2">Uncharacterized protein</fullName>
    </submittedName>
</protein>
<organism evidence="2 3">
    <name type="scientific">Larkinella knui</name>
    <dbReference type="NCBI Taxonomy" id="2025310"/>
    <lineage>
        <taxon>Bacteria</taxon>
        <taxon>Pseudomonadati</taxon>
        <taxon>Bacteroidota</taxon>
        <taxon>Cytophagia</taxon>
        <taxon>Cytophagales</taxon>
        <taxon>Spirosomataceae</taxon>
        <taxon>Larkinella</taxon>
    </lineage>
</organism>